<evidence type="ECO:0000313" key="2">
    <source>
        <dbReference type="EMBL" id="CDX03758.1"/>
    </source>
</evidence>
<proteinExistence type="predicted"/>
<dbReference type="InterPro" id="IPR029063">
    <property type="entry name" value="SAM-dependent_MTases_sf"/>
</dbReference>
<organism evidence="2">
    <name type="scientific">Desulfitobacterium hafniense</name>
    <name type="common">Desulfitobacterium frappieri</name>
    <dbReference type="NCBI Taxonomy" id="49338"/>
    <lineage>
        <taxon>Bacteria</taxon>
        <taxon>Bacillati</taxon>
        <taxon>Bacillota</taxon>
        <taxon>Clostridia</taxon>
        <taxon>Eubacteriales</taxon>
        <taxon>Desulfitobacteriaceae</taxon>
        <taxon>Desulfitobacterium</taxon>
    </lineage>
</organism>
<accession>A0A098B4E1</accession>
<dbReference type="CDD" id="cd02440">
    <property type="entry name" value="AdoMet_MTases"/>
    <property type="match status" value="1"/>
</dbReference>
<dbReference type="OMA" id="WAICYSK"/>
<keyword evidence="2" id="KW-0489">Methyltransferase</keyword>
<keyword evidence="2" id="KW-0808">Transferase</keyword>
<dbReference type="Gene3D" id="3.40.50.150">
    <property type="entry name" value="Vaccinia Virus protein VP39"/>
    <property type="match status" value="1"/>
</dbReference>
<dbReference type="AlphaFoldDB" id="A0A098B4E1"/>
<dbReference type="GO" id="GO:0008168">
    <property type="term" value="F:methyltransferase activity"/>
    <property type="evidence" value="ECO:0007669"/>
    <property type="project" value="UniProtKB-KW"/>
</dbReference>
<dbReference type="RefSeq" id="WP_005809302.1">
    <property type="nucleotide sequence ID" value="NZ_CABKQQ010000019.1"/>
</dbReference>
<dbReference type="SUPFAM" id="SSF53335">
    <property type="entry name" value="S-adenosyl-L-methionine-dependent methyltransferases"/>
    <property type="match status" value="1"/>
</dbReference>
<protein>
    <submittedName>
        <fullName evidence="2">Methyltransferase domain protein</fullName>
    </submittedName>
</protein>
<reference evidence="2" key="1">
    <citation type="submission" date="2014-07" db="EMBL/GenBank/DDBJ databases">
        <authorList>
            <person name="Hornung V.Bastian."/>
        </authorList>
    </citation>
    <scope>NUCLEOTIDE SEQUENCE</scope>
    <source>
        <strain evidence="2">PCE-S</strain>
    </source>
</reference>
<gene>
    <name evidence="2" type="ORF">DPCES_3872</name>
</gene>
<dbReference type="PATRIC" id="fig|49338.4.peg.4163"/>
<feature type="domain" description="Methyltransferase" evidence="1">
    <location>
        <begin position="67"/>
        <end position="159"/>
    </location>
</feature>
<sequence>MSKLRLYPKVARLFLGGHIVAGEDIANSYSLVSPGYEQWFLNTMHRYNDEMIGELSKHLDPSQSLQILDLAAGTGYNAQAMQGLFPASRLTLVDISPGMLKEARQNLGEDVSLITSDMLNYLANCADNTFDVVICAWAIKYRNPLHVIRHCHRVLKPGGYLAVIVNTKDTLPQVARIYPQLLARHVPKITKLMLPLPNPRDLAAFDGWFRKYSFTKIKSQKGFQDFIFPTSRELAEFIVSTGALAGFDVMLDLRDPAVFADLVQLLADHHFTGTTHRYVYGIYQKLSCSQRNLRRRKANE</sequence>
<evidence type="ECO:0000259" key="1">
    <source>
        <dbReference type="Pfam" id="PF13649"/>
    </source>
</evidence>
<dbReference type="EMBL" id="LK996017">
    <property type="protein sequence ID" value="CDX03758.1"/>
    <property type="molecule type" value="Genomic_DNA"/>
</dbReference>
<dbReference type="GO" id="GO:0032259">
    <property type="term" value="P:methylation"/>
    <property type="evidence" value="ECO:0007669"/>
    <property type="project" value="UniProtKB-KW"/>
</dbReference>
<dbReference type="Pfam" id="PF13649">
    <property type="entry name" value="Methyltransf_25"/>
    <property type="match status" value="1"/>
</dbReference>
<name>A0A098B4E1_DESHA</name>
<dbReference type="InterPro" id="IPR050508">
    <property type="entry name" value="Methyltransf_Superfamily"/>
</dbReference>
<dbReference type="PANTHER" id="PTHR42912">
    <property type="entry name" value="METHYLTRANSFERASE"/>
    <property type="match status" value="1"/>
</dbReference>
<dbReference type="InterPro" id="IPR041698">
    <property type="entry name" value="Methyltransf_25"/>
</dbReference>